<dbReference type="AlphaFoldDB" id="A0A133MXV2"/>
<accession>A0A133MXV2</accession>
<dbReference type="Gene3D" id="3.10.350.10">
    <property type="entry name" value="LysM domain"/>
    <property type="match status" value="1"/>
</dbReference>
<keyword evidence="1" id="KW-0472">Membrane</keyword>
<reference evidence="5" key="2">
    <citation type="submission" date="2017-04" db="EMBL/GenBank/DDBJ databases">
        <title>Finegoldia magna isolated from orthopedic joint implant-associated infections.</title>
        <authorList>
            <person name="Bjorklund S."/>
            <person name="Bruggemann H."/>
            <person name="Jensen A."/>
            <person name="Hellmark B."/>
            <person name="Soderquist B."/>
        </authorList>
    </citation>
    <scope>NUCLEOTIDE SEQUENCE [LARGE SCALE GENOMIC DNA]</scope>
    <source>
        <strain evidence="5">08T492</strain>
    </source>
</reference>
<protein>
    <submittedName>
        <fullName evidence="4">LysM peptidoglycan-binding domain-containing protein</fullName>
    </submittedName>
    <submittedName>
        <fullName evidence="3">Peptidoglycan-binding protein LysM</fullName>
    </submittedName>
</protein>
<dbReference type="InterPro" id="IPR036779">
    <property type="entry name" value="LysM_dom_sf"/>
</dbReference>
<dbReference type="RefSeq" id="WP_002838135.1">
    <property type="nucleotide sequence ID" value="NZ_CABKMR010000001.1"/>
</dbReference>
<reference evidence="3" key="1">
    <citation type="journal article" date="2017" name="J. Clin. Microbiol.">
        <title>Finegoldia magna Isolated from Orthopedic Joint Implant-Associated Infections.</title>
        <authorList>
            <person name="Soderquist B."/>
            <person name="Bjorklund S."/>
            <person name="Hellmark B."/>
            <person name="Jensen A."/>
            <person name="Bruggemann H."/>
        </authorList>
    </citation>
    <scope>NUCLEOTIDE SEQUENCE</scope>
    <source>
        <strain evidence="3">08T492</strain>
    </source>
</reference>
<evidence type="ECO:0000313" key="3">
    <source>
        <dbReference type="EMBL" id="OXZ38495.1"/>
    </source>
</evidence>
<dbReference type="Proteomes" id="UP000502899">
    <property type="component" value="Chromosome"/>
</dbReference>
<evidence type="ECO:0000259" key="2">
    <source>
        <dbReference type="PROSITE" id="PS51782"/>
    </source>
</evidence>
<keyword evidence="1" id="KW-0812">Transmembrane</keyword>
<reference evidence="4 6" key="3">
    <citation type="submission" date="2020-05" db="EMBL/GenBank/DDBJ databases">
        <title>FDA dAtabase for Regulatory Grade micrObial Sequences (FDA-ARGOS): Supporting development and validation of Infectious Disease Dx tests.</title>
        <authorList>
            <person name="Pederson C."/>
            <person name="Tallon L."/>
            <person name="Sadzewicz L."/>
            <person name="Zhao X."/>
            <person name="Vavikolanu K."/>
            <person name="Mehta A."/>
            <person name="Aluvathingal J."/>
            <person name="Nadendla S."/>
            <person name="Myers T."/>
            <person name="Yan Y."/>
            <person name="Sichtig H."/>
        </authorList>
    </citation>
    <scope>NUCLEOTIDE SEQUENCE [LARGE SCALE GENOMIC DNA]</scope>
    <source>
        <strain evidence="4 6">FDAARGOS_764</strain>
    </source>
</reference>
<dbReference type="SUPFAM" id="SSF54106">
    <property type="entry name" value="LysM domain"/>
    <property type="match status" value="1"/>
</dbReference>
<keyword evidence="1" id="KW-1133">Transmembrane helix</keyword>
<name>A0A133MXV2_FINMA</name>
<organism evidence="3 5">
    <name type="scientific">Finegoldia magna</name>
    <name type="common">Peptostreptococcus magnus</name>
    <dbReference type="NCBI Taxonomy" id="1260"/>
    <lineage>
        <taxon>Bacteria</taxon>
        <taxon>Bacillati</taxon>
        <taxon>Bacillota</taxon>
        <taxon>Tissierellia</taxon>
        <taxon>Tissierellales</taxon>
        <taxon>Peptoniphilaceae</taxon>
        <taxon>Finegoldia</taxon>
    </lineage>
</organism>
<evidence type="ECO:0000313" key="5">
    <source>
        <dbReference type="Proteomes" id="UP000215361"/>
    </source>
</evidence>
<evidence type="ECO:0000313" key="6">
    <source>
        <dbReference type="Proteomes" id="UP000502899"/>
    </source>
</evidence>
<feature type="domain" description="LysM" evidence="2">
    <location>
        <begin position="47"/>
        <end position="98"/>
    </location>
</feature>
<dbReference type="CDD" id="cd00118">
    <property type="entry name" value="LysM"/>
    <property type="match status" value="1"/>
</dbReference>
<dbReference type="InterPro" id="IPR018392">
    <property type="entry name" value="LysM"/>
</dbReference>
<evidence type="ECO:0000256" key="1">
    <source>
        <dbReference type="SAM" id="Phobius"/>
    </source>
</evidence>
<sequence>MKKYRITNKFKFFRFISICFVALCLMILVVTTNMSYGNYENLEYNTEYYIVEPSDSLWKISTKFKPDSMSTRQFISVIKHYNRFIEGSSIKVGEHLNIPLINK</sequence>
<proteinExistence type="predicted"/>
<dbReference type="Proteomes" id="UP000215361">
    <property type="component" value="Unassembled WGS sequence"/>
</dbReference>
<dbReference type="Pfam" id="PF01476">
    <property type="entry name" value="LysM"/>
    <property type="match status" value="1"/>
</dbReference>
<feature type="transmembrane region" description="Helical" evidence="1">
    <location>
        <begin position="12"/>
        <end position="36"/>
    </location>
</feature>
<dbReference type="EMBL" id="CP054000">
    <property type="protein sequence ID" value="QKH79973.1"/>
    <property type="molecule type" value="Genomic_DNA"/>
</dbReference>
<dbReference type="EMBL" id="NDYI01000010">
    <property type="protein sequence ID" value="OXZ38495.1"/>
    <property type="molecule type" value="Genomic_DNA"/>
</dbReference>
<dbReference type="SMART" id="SM00257">
    <property type="entry name" value="LysM"/>
    <property type="match status" value="1"/>
</dbReference>
<evidence type="ECO:0000313" key="4">
    <source>
        <dbReference type="EMBL" id="QKH79973.1"/>
    </source>
</evidence>
<dbReference type="PROSITE" id="PS51782">
    <property type="entry name" value="LYSM"/>
    <property type="match status" value="1"/>
</dbReference>
<gene>
    <name evidence="3" type="ORF">B9N56_03625</name>
    <name evidence="4" type="ORF">FOC70_06305</name>
</gene>